<gene>
    <name evidence="5" type="ORF">H8R10_07450</name>
</gene>
<dbReference type="EMBL" id="JACRUO010000002">
    <property type="protein sequence ID" value="MBD3690057.1"/>
    <property type="molecule type" value="Genomic_DNA"/>
</dbReference>
<dbReference type="CDD" id="cd00502">
    <property type="entry name" value="DHQase_I"/>
    <property type="match status" value="1"/>
</dbReference>
<name>A0A8I0GFU8_9ACTO</name>
<evidence type="ECO:0000313" key="5">
    <source>
        <dbReference type="EMBL" id="MBD3690057.1"/>
    </source>
</evidence>
<organism evidence="5 6">
    <name type="scientific">Nanchangia anserum</name>
    <dbReference type="NCBI Taxonomy" id="2692125"/>
    <lineage>
        <taxon>Bacteria</taxon>
        <taxon>Bacillati</taxon>
        <taxon>Actinomycetota</taxon>
        <taxon>Actinomycetes</taxon>
        <taxon>Actinomycetales</taxon>
        <taxon>Actinomycetaceae</taxon>
        <taxon>Nanchangia</taxon>
    </lineage>
</organism>
<dbReference type="GO" id="GO:0046279">
    <property type="term" value="P:3,4-dihydroxybenzoate biosynthetic process"/>
    <property type="evidence" value="ECO:0007669"/>
    <property type="project" value="UniProtKB-ARBA"/>
</dbReference>
<comment type="caution">
    <text evidence="5">The sequence shown here is derived from an EMBL/GenBank/DDBJ whole genome shotgun (WGS) entry which is preliminary data.</text>
</comment>
<evidence type="ECO:0000313" key="6">
    <source>
        <dbReference type="Proteomes" id="UP000627538"/>
    </source>
</evidence>
<dbReference type="InterPro" id="IPR050146">
    <property type="entry name" value="Type-I_3-dehydroquinase"/>
</dbReference>
<accession>A0A8I0GFU8</accession>
<evidence type="ECO:0000256" key="2">
    <source>
        <dbReference type="ARBA" id="ARBA00012060"/>
    </source>
</evidence>
<dbReference type="PANTHER" id="PTHR43699:SF1">
    <property type="entry name" value="3-DEHYDROQUINATE DEHYDRATASE"/>
    <property type="match status" value="1"/>
</dbReference>
<comment type="catalytic activity">
    <reaction evidence="1">
        <text>3-dehydroquinate = 3-dehydroshikimate + H2O</text>
        <dbReference type="Rhea" id="RHEA:21096"/>
        <dbReference type="ChEBI" id="CHEBI:15377"/>
        <dbReference type="ChEBI" id="CHEBI:16630"/>
        <dbReference type="ChEBI" id="CHEBI:32364"/>
        <dbReference type="EC" id="4.2.1.10"/>
    </reaction>
</comment>
<keyword evidence="3" id="KW-0456">Lyase</keyword>
<dbReference type="SUPFAM" id="SSF51569">
    <property type="entry name" value="Aldolase"/>
    <property type="match status" value="1"/>
</dbReference>
<dbReference type="EC" id="4.2.1.10" evidence="2"/>
<keyword evidence="4" id="KW-0704">Schiff base</keyword>
<dbReference type="InterPro" id="IPR013785">
    <property type="entry name" value="Aldolase_TIM"/>
</dbReference>
<sequence>MTPDLSRLLPTQPAIIVPVAAATPADVLDQVRAAATSPDVDAIEWRVDYLIDAVSLADLRRLSRQIYAEATPSRVLTTVRSASEGGALEIRPARYLDLYDTLLRCGARSIDVELSQPLAGEVITRAHEMGALVVGSIHDWDGALDSAEQLAAVNRLAELGADVVKIARYIADAEAYLDFLSFVRAYVAGPDARPLIAAGMGPLGCLARAGAGALGVAATFASLDVVTAPGQLRAAQLRALWEGAELRAPRA</sequence>
<dbReference type="AlphaFoldDB" id="A0A8I0GFU8"/>
<evidence type="ECO:0000256" key="4">
    <source>
        <dbReference type="ARBA" id="ARBA00023270"/>
    </source>
</evidence>
<evidence type="ECO:0000256" key="3">
    <source>
        <dbReference type="ARBA" id="ARBA00023239"/>
    </source>
</evidence>
<proteinExistence type="predicted"/>
<reference evidence="5 6" key="1">
    <citation type="submission" date="2020-08" db="EMBL/GenBank/DDBJ databases">
        <title>Winkia gen. nov., sp. nov., isolated from faeces of the Anser albifrons in China.</title>
        <authorList>
            <person name="Liu Q."/>
        </authorList>
    </citation>
    <scope>NUCLEOTIDE SEQUENCE [LARGE SCALE GENOMIC DNA]</scope>
    <source>
        <strain evidence="5 6">C62</strain>
    </source>
</reference>
<dbReference type="Proteomes" id="UP000627538">
    <property type="component" value="Unassembled WGS sequence"/>
</dbReference>
<dbReference type="InterPro" id="IPR001381">
    <property type="entry name" value="DHquinase_I"/>
</dbReference>
<dbReference type="RefSeq" id="WP_191072158.1">
    <property type="nucleotide sequence ID" value="NZ_JACRUO010000002.1"/>
</dbReference>
<dbReference type="PANTHER" id="PTHR43699">
    <property type="entry name" value="3-DEHYDROQUINATE DEHYDRATASE"/>
    <property type="match status" value="1"/>
</dbReference>
<protein>
    <recommendedName>
        <fullName evidence="2">3-dehydroquinate dehydratase</fullName>
        <ecNumber evidence="2">4.2.1.10</ecNumber>
    </recommendedName>
</protein>
<dbReference type="Gene3D" id="3.20.20.70">
    <property type="entry name" value="Aldolase class I"/>
    <property type="match status" value="1"/>
</dbReference>
<dbReference type="GO" id="GO:0003855">
    <property type="term" value="F:3-dehydroquinate dehydratase activity"/>
    <property type="evidence" value="ECO:0007669"/>
    <property type="project" value="UniProtKB-EC"/>
</dbReference>
<keyword evidence="6" id="KW-1185">Reference proteome</keyword>
<evidence type="ECO:0000256" key="1">
    <source>
        <dbReference type="ARBA" id="ARBA00001864"/>
    </source>
</evidence>
<dbReference type="Pfam" id="PF01487">
    <property type="entry name" value="DHquinase_I"/>
    <property type="match status" value="1"/>
</dbReference>